<organism evidence="4 5">
    <name type="scientific">Paramagnetospirillum marisnigri</name>
    <dbReference type="NCBI Taxonomy" id="1285242"/>
    <lineage>
        <taxon>Bacteria</taxon>
        <taxon>Pseudomonadati</taxon>
        <taxon>Pseudomonadota</taxon>
        <taxon>Alphaproteobacteria</taxon>
        <taxon>Rhodospirillales</taxon>
        <taxon>Magnetospirillaceae</taxon>
        <taxon>Paramagnetospirillum</taxon>
    </lineage>
</organism>
<dbReference type="Gene3D" id="3.90.1170.50">
    <property type="entry name" value="Aldehyde oxidase/xanthine dehydrogenase, a/b hammerhead"/>
    <property type="match status" value="1"/>
</dbReference>
<dbReference type="GO" id="GO:0005506">
    <property type="term" value="F:iron ion binding"/>
    <property type="evidence" value="ECO:0007669"/>
    <property type="project" value="InterPro"/>
</dbReference>
<dbReference type="InterPro" id="IPR016208">
    <property type="entry name" value="Ald_Oxase/xanthine_DH-like"/>
</dbReference>
<sequence length="740" mass="77946">MKRFGFGQSVKRVEDQRFLTGAGIYTDDLNHPGQAFGWVVRSLHPHADVVVNTEAARSMPGVLLILTAGDLAADGIGPMRCGYWPKGQPDPLPRPVLAGPRTRHAGEPLAFVVAETAEQARDAAEAVWVDYTPLPAAGTIKAATETALDWEMGDKAEVEAAFARAARVVELDLINNRLAPTALEPRACLARPLADGWLELMAGSQGVHEIRDGVAAIMGLDPADLDVITPDVGGGFGLKISPFAEQVLVLAAARRLGRAVKWTADRTESFLSDTHGRGHESHARLALDGQGRFLALAVETTADIGAYASLYGAFVPTLAGTGMLTGVYDIAAFHARVRCVHTHTTPVDAYRGAGRPEAAYLIERLVDVAAREIGVSPVELRRRNFIPPEAFPYATAGRHTYDSGEFNRVMTQALARADWAGFEARKAQSAARGRLRGIGLATYVEICGGTGGEDVTLTLAPDGSAEVMVGTQSSGQGHETAFPQMIAAELGLDLAAISFVQGDTRRIAEGGGTGGSRSLSQQGGAIACAVDTVVERLKPLAAGLLQAEASEVRFAAGTYRAGTGSVAFAEVLREHGAALTETLRFKPAAATFPNGCHVCEVEVDPDTGEPAILRYTIVDDVGTVLNPMLLKGQIIGGAAQGIGQALLEHALYDPDSAQPLTSSFVDYAMPRAAHIPTIDFSTVEIPCRTHPLGIKGAGEAGTIGAAPAVINALCNALDIRHMDMPATPLALWTHLRKSAA</sequence>
<evidence type="ECO:0000313" key="5">
    <source>
        <dbReference type="Proteomes" id="UP000078428"/>
    </source>
</evidence>
<keyword evidence="1" id="KW-0500">Molybdenum</keyword>
<keyword evidence="2" id="KW-0560">Oxidoreductase</keyword>
<proteinExistence type="predicted"/>
<dbReference type="GO" id="GO:0016491">
    <property type="term" value="F:oxidoreductase activity"/>
    <property type="evidence" value="ECO:0007669"/>
    <property type="project" value="UniProtKB-KW"/>
</dbReference>
<dbReference type="Pfam" id="PF20256">
    <property type="entry name" value="MoCoBD_2"/>
    <property type="match status" value="1"/>
</dbReference>
<comment type="caution">
    <text evidence="4">The sequence shown here is derived from an EMBL/GenBank/DDBJ whole genome shotgun (WGS) entry which is preliminary data.</text>
</comment>
<evidence type="ECO:0000256" key="2">
    <source>
        <dbReference type="ARBA" id="ARBA00023002"/>
    </source>
</evidence>
<dbReference type="Proteomes" id="UP000078428">
    <property type="component" value="Unassembled WGS sequence"/>
</dbReference>
<evidence type="ECO:0000256" key="1">
    <source>
        <dbReference type="ARBA" id="ARBA00022505"/>
    </source>
</evidence>
<dbReference type="SUPFAM" id="SSF56003">
    <property type="entry name" value="Molybdenum cofactor-binding domain"/>
    <property type="match status" value="1"/>
</dbReference>
<dbReference type="RefSeq" id="WP_068494246.1">
    <property type="nucleotide sequence ID" value="NZ_LWQT01000077.1"/>
</dbReference>
<keyword evidence="5" id="KW-1185">Reference proteome</keyword>
<dbReference type="InterPro" id="IPR000674">
    <property type="entry name" value="Ald_Oxase/Xan_DH_a/b"/>
</dbReference>
<dbReference type="Gene3D" id="3.30.365.10">
    <property type="entry name" value="Aldehyde oxidase/xanthine dehydrogenase, molybdopterin binding domain"/>
    <property type="match status" value="4"/>
</dbReference>
<evidence type="ECO:0000313" key="4">
    <source>
        <dbReference type="EMBL" id="OAN48065.1"/>
    </source>
</evidence>
<dbReference type="STRING" id="1285242.A6A04_04725"/>
<dbReference type="InterPro" id="IPR036856">
    <property type="entry name" value="Ald_Oxase/Xan_DH_a/b_sf"/>
</dbReference>
<name>A0A178MJ29_9PROT</name>
<dbReference type="SUPFAM" id="SSF54665">
    <property type="entry name" value="CO dehydrogenase molybdoprotein N-domain-like"/>
    <property type="match status" value="1"/>
</dbReference>
<dbReference type="InterPro" id="IPR008274">
    <property type="entry name" value="AldOxase/xan_DH_MoCoBD1"/>
</dbReference>
<dbReference type="Pfam" id="PF01315">
    <property type="entry name" value="Ald_Xan_dh_C"/>
    <property type="match status" value="1"/>
</dbReference>
<dbReference type="AlphaFoldDB" id="A0A178MJ29"/>
<reference evidence="4 5" key="1">
    <citation type="submission" date="2016-04" db="EMBL/GenBank/DDBJ databases">
        <title>Draft genome sequence of freshwater magnetotactic bacteria Magnetospirillum marisnigri SP-1 and Magnetospirillum moscoviense BB-1.</title>
        <authorList>
            <person name="Koziaeva V."/>
            <person name="Dziuba M.V."/>
            <person name="Ivanov T.M."/>
            <person name="Kuznetsov B."/>
            <person name="Grouzdev D.S."/>
        </authorList>
    </citation>
    <scope>NUCLEOTIDE SEQUENCE [LARGE SCALE GENOMIC DNA]</scope>
    <source>
        <strain evidence="4 5">SP-1</strain>
    </source>
</reference>
<dbReference type="EMBL" id="LWQT01000077">
    <property type="protein sequence ID" value="OAN48065.1"/>
    <property type="molecule type" value="Genomic_DNA"/>
</dbReference>
<dbReference type="Pfam" id="PF02738">
    <property type="entry name" value="MoCoBD_1"/>
    <property type="match status" value="1"/>
</dbReference>
<dbReference type="PANTHER" id="PTHR11908">
    <property type="entry name" value="XANTHINE DEHYDROGENASE"/>
    <property type="match status" value="1"/>
</dbReference>
<gene>
    <name evidence="4" type="ORF">A6A04_04725</name>
</gene>
<dbReference type="InterPro" id="IPR037165">
    <property type="entry name" value="AldOxase/xan_DH_Mopterin-bd_sf"/>
</dbReference>
<evidence type="ECO:0000259" key="3">
    <source>
        <dbReference type="SMART" id="SM01008"/>
    </source>
</evidence>
<protein>
    <submittedName>
        <fullName evidence="4">Carbon monoxide dehydrogenase</fullName>
    </submittedName>
</protein>
<dbReference type="PANTHER" id="PTHR11908:SF132">
    <property type="entry name" value="ALDEHYDE OXIDASE 1-RELATED"/>
    <property type="match status" value="1"/>
</dbReference>
<feature type="domain" description="Aldehyde oxidase/xanthine dehydrogenase a/b hammerhead" evidence="3">
    <location>
        <begin position="20"/>
        <end position="135"/>
    </location>
</feature>
<dbReference type="OrthoDB" id="9758509at2"/>
<accession>A0A178MJ29</accession>
<dbReference type="SMART" id="SM01008">
    <property type="entry name" value="Ald_Xan_dh_C"/>
    <property type="match status" value="1"/>
</dbReference>
<dbReference type="InterPro" id="IPR046867">
    <property type="entry name" value="AldOxase/xan_DH_MoCoBD2"/>
</dbReference>